<evidence type="ECO:0000256" key="8">
    <source>
        <dbReference type="SAM" id="Phobius"/>
    </source>
</evidence>
<dbReference type="Pfam" id="PF04093">
    <property type="entry name" value="MreD"/>
    <property type="match status" value="1"/>
</dbReference>
<sequence>MRRGLTAFALVAFTVLVQTALVNRIPFPWGVGPNLVVLVLAVVALRTSSAVGALLGFAAGLAVDVLPPADSQIGRYALVLAVAGYLVGALRDTSWRSGLWPLGVVAATTVGVGLGHAFVGLAVGDPRVSAETILHDLPLSLLLTMIVAPFVVYPVNRLMRLFDRDEYASIGDVPWAGGRIRR</sequence>
<evidence type="ECO:0000313" key="9">
    <source>
        <dbReference type="EMBL" id="SKA29968.1"/>
    </source>
</evidence>
<evidence type="ECO:0000256" key="2">
    <source>
        <dbReference type="ARBA" id="ARBA00007776"/>
    </source>
</evidence>
<comment type="similarity">
    <text evidence="2">Belongs to the MreD family.</text>
</comment>
<organism evidence="9 10">
    <name type="scientific">Marinactinospora thermotolerans DSM 45154</name>
    <dbReference type="NCBI Taxonomy" id="1122192"/>
    <lineage>
        <taxon>Bacteria</taxon>
        <taxon>Bacillati</taxon>
        <taxon>Actinomycetota</taxon>
        <taxon>Actinomycetes</taxon>
        <taxon>Streptosporangiales</taxon>
        <taxon>Nocardiopsidaceae</taxon>
        <taxon>Marinactinospora</taxon>
    </lineage>
</organism>
<dbReference type="InterPro" id="IPR007227">
    <property type="entry name" value="Cell_shape_determining_MreD"/>
</dbReference>
<dbReference type="NCBIfam" id="TIGR03426">
    <property type="entry name" value="shape_MreD"/>
    <property type="match status" value="1"/>
</dbReference>
<evidence type="ECO:0000256" key="6">
    <source>
        <dbReference type="ARBA" id="ARBA00022989"/>
    </source>
</evidence>
<feature type="transmembrane region" description="Helical" evidence="8">
    <location>
        <begin position="102"/>
        <end position="124"/>
    </location>
</feature>
<keyword evidence="10" id="KW-1185">Reference proteome</keyword>
<dbReference type="STRING" id="1122192.SAMN02745673_03795"/>
<evidence type="ECO:0000256" key="5">
    <source>
        <dbReference type="ARBA" id="ARBA00022960"/>
    </source>
</evidence>
<feature type="transmembrane region" description="Helical" evidence="8">
    <location>
        <begin position="73"/>
        <end position="90"/>
    </location>
</feature>
<dbReference type="Proteomes" id="UP000190637">
    <property type="component" value="Unassembled WGS sequence"/>
</dbReference>
<dbReference type="EMBL" id="FUWS01000010">
    <property type="protein sequence ID" value="SKA29968.1"/>
    <property type="molecule type" value="Genomic_DNA"/>
</dbReference>
<feature type="transmembrane region" description="Helical" evidence="8">
    <location>
        <begin position="136"/>
        <end position="155"/>
    </location>
</feature>
<proteinExistence type="inferred from homology"/>
<evidence type="ECO:0000256" key="4">
    <source>
        <dbReference type="ARBA" id="ARBA00022692"/>
    </source>
</evidence>
<keyword evidence="6 8" id="KW-1133">Transmembrane helix</keyword>
<keyword evidence="3" id="KW-1003">Cell membrane</keyword>
<dbReference type="GO" id="GO:0005886">
    <property type="term" value="C:plasma membrane"/>
    <property type="evidence" value="ECO:0007669"/>
    <property type="project" value="UniProtKB-SubCell"/>
</dbReference>
<feature type="transmembrane region" description="Helical" evidence="8">
    <location>
        <begin position="34"/>
        <end position="61"/>
    </location>
</feature>
<gene>
    <name evidence="9" type="ORF">SAMN02745673_03795</name>
</gene>
<evidence type="ECO:0000256" key="7">
    <source>
        <dbReference type="ARBA" id="ARBA00023136"/>
    </source>
</evidence>
<comment type="subcellular location">
    <subcellularLocation>
        <location evidence="1">Cell membrane</location>
        <topology evidence="1">Multi-pass membrane protein</topology>
    </subcellularLocation>
</comment>
<name>A0A1T4SQ08_9ACTN</name>
<dbReference type="RefSeq" id="WP_235001092.1">
    <property type="nucleotide sequence ID" value="NZ_FUWS01000010.1"/>
</dbReference>
<accession>A0A1T4SQ08</accession>
<dbReference type="GO" id="GO:0008360">
    <property type="term" value="P:regulation of cell shape"/>
    <property type="evidence" value="ECO:0007669"/>
    <property type="project" value="UniProtKB-KW"/>
</dbReference>
<reference evidence="9 10" key="1">
    <citation type="submission" date="2017-02" db="EMBL/GenBank/DDBJ databases">
        <authorList>
            <person name="Peterson S.W."/>
        </authorList>
    </citation>
    <scope>NUCLEOTIDE SEQUENCE [LARGE SCALE GENOMIC DNA]</scope>
    <source>
        <strain evidence="9 10">DSM 45154</strain>
    </source>
</reference>
<keyword evidence="4 8" id="KW-0812">Transmembrane</keyword>
<keyword evidence="5" id="KW-0133">Cell shape</keyword>
<evidence type="ECO:0000313" key="10">
    <source>
        <dbReference type="Proteomes" id="UP000190637"/>
    </source>
</evidence>
<evidence type="ECO:0000256" key="3">
    <source>
        <dbReference type="ARBA" id="ARBA00022475"/>
    </source>
</evidence>
<evidence type="ECO:0000256" key="1">
    <source>
        <dbReference type="ARBA" id="ARBA00004651"/>
    </source>
</evidence>
<dbReference type="AlphaFoldDB" id="A0A1T4SQ08"/>
<protein>
    <submittedName>
        <fullName evidence="9">Rod shape-determining protein MreD</fullName>
    </submittedName>
</protein>
<keyword evidence="7 8" id="KW-0472">Membrane</keyword>